<protein>
    <recommendedName>
        <fullName evidence="5">HTH gntR-type domain-containing protein</fullName>
    </recommendedName>
</protein>
<dbReference type="Pfam" id="PF00392">
    <property type="entry name" value="GntR"/>
    <property type="match status" value="1"/>
</dbReference>
<keyword evidence="3" id="KW-0804">Transcription</keyword>
<dbReference type="KEGG" id="cthd:CDO33_12615"/>
<feature type="coiled-coil region" evidence="4">
    <location>
        <begin position="134"/>
        <end position="161"/>
    </location>
</feature>
<dbReference type="CDD" id="cd07377">
    <property type="entry name" value="WHTH_GntR"/>
    <property type="match status" value="1"/>
</dbReference>
<keyword evidence="4" id="KW-0175">Coiled coil</keyword>
<evidence type="ECO:0000313" key="6">
    <source>
        <dbReference type="EMBL" id="PNT97338.1"/>
    </source>
</evidence>
<accession>A0A2K2FAY3</accession>
<dbReference type="EMBL" id="NIOJ01000038">
    <property type="protein sequence ID" value="PNT97338.1"/>
    <property type="molecule type" value="Genomic_DNA"/>
</dbReference>
<feature type="domain" description="HTH gntR-type" evidence="5">
    <location>
        <begin position="23"/>
        <end position="91"/>
    </location>
</feature>
<dbReference type="GO" id="GO:0003700">
    <property type="term" value="F:DNA-binding transcription factor activity"/>
    <property type="evidence" value="ECO:0007669"/>
    <property type="project" value="InterPro"/>
</dbReference>
<dbReference type="Gene3D" id="1.20.120.530">
    <property type="entry name" value="GntR ligand-binding domain-like"/>
    <property type="match status" value="1"/>
</dbReference>
<dbReference type="InterPro" id="IPR011711">
    <property type="entry name" value="GntR_C"/>
</dbReference>
<name>A0A2K2FAY3_9CLOT</name>
<dbReference type="AlphaFoldDB" id="A0A2K2FAY3"/>
<dbReference type="InterPro" id="IPR036388">
    <property type="entry name" value="WH-like_DNA-bd_sf"/>
</dbReference>
<dbReference type="SMART" id="SM00895">
    <property type="entry name" value="FCD"/>
    <property type="match status" value="1"/>
</dbReference>
<dbReference type="InterPro" id="IPR000524">
    <property type="entry name" value="Tscrpt_reg_HTH_GntR"/>
</dbReference>
<dbReference type="PANTHER" id="PTHR43537">
    <property type="entry name" value="TRANSCRIPTIONAL REGULATOR, GNTR FAMILY"/>
    <property type="match status" value="1"/>
</dbReference>
<comment type="caution">
    <text evidence="6">The sequence shown here is derived from an EMBL/GenBank/DDBJ whole genome shotgun (WGS) entry which is preliminary data.</text>
</comment>
<evidence type="ECO:0000256" key="4">
    <source>
        <dbReference type="SAM" id="Coils"/>
    </source>
</evidence>
<evidence type="ECO:0000259" key="5">
    <source>
        <dbReference type="PROSITE" id="PS50949"/>
    </source>
</evidence>
<dbReference type="InterPro" id="IPR008920">
    <property type="entry name" value="TF_FadR/GntR_C"/>
</dbReference>
<evidence type="ECO:0000313" key="7">
    <source>
        <dbReference type="Proteomes" id="UP000236151"/>
    </source>
</evidence>
<dbReference type="PROSITE" id="PS50949">
    <property type="entry name" value="HTH_GNTR"/>
    <property type="match status" value="1"/>
</dbReference>
<keyword evidence="7" id="KW-1185">Reference proteome</keyword>
<dbReference type="InterPro" id="IPR036390">
    <property type="entry name" value="WH_DNA-bd_sf"/>
</dbReference>
<dbReference type="Gene3D" id="1.10.10.10">
    <property type="entry name" value="Winged helix-like DNA-binding domain superfamily/Winged helix DNA-binding domain"/>
    <property type="match status" value="1"/>
</dbReference>
<dbReference type="GO" id="GO:0003677">
    <property type="term" value="F:DNA binding"/>
    <property type="evidence" value="ECO:0007669"/>
    <property type="project" value="UniProtKB-KW"/>
</dbReference>
<evidence type="ECO:0000256" key="1">
    <source>
        <dbReference type="ARBA" id="ARBA00023015"/>
    </source>
</evidence>
<dbReference type="SMART" id="SM00345">
    <property type="entry name" value="HTH_GNTR"/>
    <property type="match status" value="1"/>
</dbReference>
<dbReference type="SUPFAM" id="SSF46785">
    <property type="entry name" value="Winged helix' DNA-binding domain"/>
    <property type="match status" value="1"/>
</dbReference>
<proteinExistence type="predicted"/>
<reference evidence="6 7" key="1">
    <citation type="submission" date="2017-06" db="EMBL/GenBank/DDBJ databases">
        <title>Investigating the central metabolism of Clostridium thermosuccinogenes.</title>
        <authorList>
            <person name="Koendjbiharie J.G."/>
            <person name="van Kranenburg R."/>
        </authorList>
    </citation>
    <scope>NUCLEOTIDE SEQUENCE [LARGE SCALE GENOMIC DNA]</scope>
    <source>
        <strain evidence="6 7">DSM 5806</strain>
    </source>
</reference>
<sequence>MCSENQDLLRQDGFLMEKNDNSKRTYEAIIDSIKTDIMNGKIKPGQKLPPERELAKKFNVSRTSIREALRTLEILGVIKSVQGSGNYITGDFEKSLIESMSMMFLLQQIDSLEFFQFREALELKAAMLAVRNIDDEKIRKLEEILAEMAQSENEANRSSLDKQLHDTIAAASKNSMIIQILNILSEVISQDIKQRRSEILSDPQNIKRLQKIHEEMVFSLKQRNAQATYAAFTKHFDLIAEYIKTSKNS</sequence>
<keyword evidence="2" id="KW-0238">DNA-binding</keyword>
<evidence type="ECO:0000256" key="2">
    <source>
        <dbReference type="ARBA" id="ARBA00023125"/>
    </source>
</evidence>
<gene>
    <name evidence="6" type="ORF">CDQ84_13545</name>
</gene>
<keyword evidence="1" id="KW-0805">Transcription regulation</keyword>
<dbReference type="PANTHER" id="PTHR43537:SF43">
    <property type="entry name" value="GNTR-FAMILY TRANSCRIPTIONAL REGULATOR"/>
    <property type="match status" value="1"/>
</dbReference>
<dbReference type="SUPFAM" id="SSF48008">
    <property type="entry name" value="GntR ligand-binding domain-like"/>
    <property type="match status" value="1"/>
</dbReference>
<dbReference type="Pfam" id="PF07729">
    <property type="entry name" value="FCD"/>
    <property type="match status" value="1"/>
</dbReference>
<organism evidence="6 7">
    <name type="scientific">Clostridium thermosuccinogenes</name>
    <dbReference type="NCBI Taxonomy" id="84032"/>
    <lineage>
        <taxon>Bacteria</taxon>
        <taxon>Bacillati</taxon>
        <taxon>Bacillota</taxon>
        <taxon>Clostridia</taxon>
        <taxon>Eubacteriales</taxon>
        <taxon>Clostridiaceae</taxon>
        <taxon>Clostridium</taxon>
    </lineage>
</organism>
<evidence type="ECO:0000256" key="3">
    <source>
        <dbReference type="ARBA" id="ARBA00023163"/>
    </source>
</evidence>
<dbReference type="Proteomes" id="UP000236151">
    <property type="component" value="Unassembled WGS sequence"/>
</dbReference>
<dbReference type="PRINTS" id="PR00035">
    <property type="entry name" value="HTHGNTR"/>
</dbReference>